<organism evidence="22 24">
    <name type="scientific">Moritella viscosa</name>
    <dbReference type="NCBI Taxonomy" id="80854"/>
    <lineage>
        <taxon>Bacteria</taxon>
        <taxon>Pseudomonadati</taxon>
        <taxon>Pseudomonadota</taxon>
        <taxon>Gammaproteobacteria</taxon>
        <taxon>Alteromonadales</taxon>
        <taxon>Moritellaceae</taxon>
        <taxon>Moritella</taxon>
    </lineage>
</organism>
<evidence type="ECO:0000256" key="16">
    <source>
        <dbReference type="ARBA" id="ARBA00023239"/>
    </source>
</evidence>
<comment type="similarity">
    <text evidence="6 18">Belongs to the sugar phosphate cyclases superfamily. Dehydroquinate synthase family.</text>
</comment>
<reference evidence="22 24" key="2">
    <citation type="submission" date="2016-11" db="EMBL/GenBank/DDBJ databases">
        <authorList>
            <person name="Jaros S."/>
            <person name="Januszkiewicz K."/>
            <person name="Wedrychowicz H."/>
        </authorList>
    </citation>
    <scope>NUCLEOTIDE SEQUENCE [LARGE SCALE GENOMIC DNA]</scope>
    <source>
        <strain evidence="22">NVI 5450</strain>
    </source>
</reference>
<dbReference type="InterPro" id="IPR050071">
    <property type="entry name" value="Dehydroquinate_synthase"/>
</dbReference>
<dbReference type="Proteomes" id="UP000182660">
    <property type="component" value="Unassembled WGS sequence"/>
</dbReference>
<feature type="domain" description="3-dehydroquinate synthase C-terminal" evidence="20">
    <location>
        <begin position="179"/>
        <end position="323"/>
    </location>
</feature>
<keyword evidence="15 18" id="KW-0057">Aromatic amino acid biosynthesis</keyword>
<protein>
    <recommendedName>
        <fullName evidence="8 18">3-dehydroquinate synthase</fullName>
        <shortName evidence="18">DHQS</shortName>
        <ecNumber evidence="7 18">4.2.3.4</ecNumber>
    </recommendedName>
</protein>
<evidence type="ECO:0000313" key="21">
    <source>
        <dbReference type="EMBL" id="SGY91842.1"/>
    </source>
</evidence>
<name>A0A090IHA1_9GAMM</name>
<keyword evidence="12 18" id="KW-0547">Nucleotide-binding</keyword>
<keyword evidence="11 18" id="KW-0479">Metal-binding</keyword>
<feature type="domain" description="3-dehydroquinate synthase N-terminal" evidence="19">
    <location>
        <begin position="65"/>
        <end position="177"/>
    </location>
</feature>
<dbReference type="InterPro" id="IPR030963">
    <property type="entry name" value="DHQ_synth_fam"/>
</dbReference>
<feature type="binding site" evidence="18">
    <location>
        <position position="182"/>
    </location>
    <ligand>
        <name>Zn(2+)</name>
        <dbReference type="ChEBI" id="CHEBI:29105"/>
    </ligand>
</feature>
<dbReference type="EC" id="4.2.3.4" evidence="7 18"/>
<evidence type="ECO:0000256" key="1">
    <source>
        <dbReference type="ARBA" id="ARBA00001393"/>
    </source>
</evidence>
<proteinExistence type="inferred from homology"/>
<comment type="cofactor">
    <cofactor evidence="18">
        <name>Co(2+)</name>
        <dbReference type="ChEBI" id="CHEBI:48828"/>
    </cofactor>
    <cofactor evidence="18">
        <name>Zn(2+)</name>
        <dbReference type="ChEBI" id="CHEBI:29105"/>
    </cofactor>
    <text evidence="18">Binds 1 divalent metal cation per subunit. Can use either Co(2+) or Zn(2+).</text>
</comment>
<dbReference type="GO" id="GO:0046872">
    <property type="term" value="F:metal ion binding"/>
    <property type="evidence" value="ECO:0007669"/>
    <property type="project" value="UniProtKB-KW"/>
</dbReference>
<dbReference type="Gene3D" id="1.20.1090.10">
    <property type="entry name" value="Dehydroquinate synthase-like - alpha domain"/>
    <property type="match status" value="1"/>
</dbReference>
<keyword evidence="9 18" id="KW-0963">Cytoplasm</keyword>
<dbReference type="RefSeq" id="WP_045112069.1">
    <property type="nucleotide sequence ID" value="NZ_CAWQZC010000139.1"/>
</dbReference>
<evidence type="ECO:0000256" key="12">
    <source>
        <dbReference type="ARBA" id="ARBA00022741"/>
    </source>
</evidence>
<evidence type="ECO:0000256" key="7">
    <source>
        <dbReference type="ARBA" id="ARBA00013031"/>
    </source>
</evidence>
<dbReference type="GO" id="GO:0008652">
    <property type="term" value="P:amino acid biosynthetic process"/>
    <property type="evidence" value="ECO:0007669"/>
    <property type="project" value="UniProtKB-KW"/>
</dbReference>
<feature type="binding site" evidence="18">
    <location>
        <begin position="127"/>
        <end position="128"/>
    </location>
    <ligand>
        <name>NAD(+)</name>
        <dbReference type="ChEBI" id="CHEBI:57540"/>
    </ligand>
</feature>
<evidence type="ECO:0000256" key="18">
    <source>
        <dbReference type="HAMAP-Rule" id="MF_00110"/>
    </source>
</evidence>
<feature type="binding site" evidence="18">
    <location>
        <begin position="103"/>
        <end position="107"/>
    </location>
    <ligand>
        <name>NAD(+)</name>
        <dbReference type="ChEBI" id="CHEBI:57540"/>
    </ligand>
</feature>
<evidence type="ECO:0000313" key="23">
    <source>
        <dbReference type="Proteomes" id="UP000182660"/>
    </source>
</evidence>
<keyword evidence="17 18" id="KW-0170">Cobalt</keyword>
<keyword evidence="16 18" id="KW-0456">Lyase</keyword>
<dbReference type="InterPro" id="IPR030960">
    <property type="entry name" value="DHQS/DOIS_N"/>
</dbReference>
<dbReference type="FunFam" id="1.20.1090.10:FF:000002">
    <property type="entry name" value="3-dehydroquinate synthase"/>
    <property type="match status" value="1"/>
</dbReference>
<dbReference type="PANTHER" id="PTHR43622">
    <property type="entry name" value="3-DEHYDROQUINATE SYNTHASE"/>
    <property type="match status" value="1"/>
</dbReference>
<evidence type="ECO:0000313" key="24">
    <source>
        <dbReference type="Proteomes" id="UP000183794"/>
    </source>
</evidence>
<feature type="binding site" evidence="18">
    <location>
        <begin position="69"/>
        <end position="74"/>
    </location>
    <ligand>
        <name>NAD(+)</name>
        <dbReference type="ChEBI" id="CHEBI:57540"/>
    </ligand>
</feature>
<dbReference type="OrthoDB" id="9806583at2"/>
<evidence type="ECO:0000256" key="9">
    <source>
        <dbReference type="ARBA" id="ARBA00022490"/>
    </source>
</evidence>
<keyword evidence="14 18" id="KW-0520">NAD</keyword>
<dbReference type="InterPro" id="IPR056179">
    <property type="entry name" value="DHQS_C"/>
</dbReference>
<evidence type="ECO:0000256" key="10">
    <source>
        <dbReference type="ARBA" id="ARBA00022605"/>
    </source>
</evidence>
<evidence type="ECO:0000256" key="5">
    <source>
        <dbReference type="ARBA" id="ARBA00004661"/>
    </source>
</evidence>
<sequence length="369" mass="39943">MESLTVELGERSYPIYIGEGVLTQVAQFTAAITTNKVVVISNDTVAPLYLQQVQALLHDYKFDSIILSDGEQFKTLDTLNEIFTALLRENCGRDTTLIALGGGVIGDMVGFAAACYQRGIPFIQIPTTVLSQVDSSVGGKTAVNHPLGKNMIGAFYQPNAVFIDTDCLATLPRRELAAGMAEVIKYGIIYDADFFVWLEENIAALMALDTAALEYAIYRCCEIKAEIVAIDEKEQGLRALLNLGHTYGHAIEAEMGYGVWLHGEAVAAGMIMAAQTSALMGLLTASQVTRIAALIAAAELPLLAPAEMSFDAFMQHMKRDKKVLNDQLRFILPTSIGSAEVLSTVTESTLRDVVNFHNQADSSALFSSN</sequence>
<dbReference type="PATRIC" id="fig|80854.5.peg.4384"/>
<feature type="binding site" evidence="18">
    <location>
        <position position="262"/>
    </location>
    <ligand>
        <name>Zn(2+)</name>
        <dbReference type="ChEBI" id="CHEBI:29105"/>
    </ligand>
</feature>
<evidence type="ECO:0000256" key="15">
    <source>
        <dbReference type="ARBA" id="ARBA00023141"/>
    </source>
</evidence>
<accession>A0A090IHA1</accession>
<comment type="subcellular location">
    <subcellularLocation>
        <location evidence="4 18">Cytoplasm</location>
    </subcellularLocation>
</comment>
<dbReference type="GO" id="GO:0003856">
    <property type="term" value="F:3-dehydroquinate synthase activity"/>
    <property type="evidence" value="ECO:0007669"/>
    <property type="project" value="UniProtKB-UniRule"/>
</dbReference>
<dbReference type="STRING" id="80854.MVIS_4132"/>
<feature type="binding site" evidence="18">
    <location>
        <position position="245"/>
    </location>
    <ligand>
        <name>Zn(2+)</name>
        <dbReference type="ChEBI" id="CHEBI:29105"/>
    </ligand>
</feature>
<evidence type="ECO:0000313" key="22">
    <source>
        <dbReference type="EMBL" id="SGZ01732.1"/>
    </source>
</evidence>
<dbReference type="GO" id="GO:0009073">
    <property type="term" value="P:aromatic amino acid family biosynthetic process"/>
    <property type="evidence" value="ECO:0007669"/>
    <property type="project" value="UniProtKB-KW"/>
</dbReference>
<dbReference type="GO" id="GO:0000166">
    <property type="term" value="F:nucleotide binding"/>
    <property type="evidence" value="ECO:0007669"/>
    <property type="project" value="UniProtKB-KW"/>
</dbReference>
<reference evidence="21 23" key="1">
    <citation type="submission" date="2016-11" db="EMBL/GenBank/DDBJ databases">
        <authorList>
            <person name="Klemetsen T."/>
        </authorList>
    </citation>
    <scope>NUCLEOTIDE SEQUENCE [LARGE SCALE GENOMIC DNA]</scope>
    <source>
        <strain evidence="21">MT 2528</strain>
    </source>
</reference>
<feature type="binding site" evidence="18">
    <location>
        <position position="140"/>
    </location>
    <ligand>
        <name>NAD(+)</name>
        <dbReference type="ChEBI" id="CHEBI:57540"/>
    </ligand>
</feature>
<comment type="pathway">
    <text evidence="5 18">Metabolic intermediate biosynthesis; chorismate biosynthesis; chorismate from D-erythrose 4-phosphate and phosphoenolpyruvate: step 2/7.</text>
</comment>
<dbReference type="AlphaFoldDB" id="A0A090IHA1"/>
<keyword evidence="10 18" id="KW-0028">Amino-acid biosynthesis</keyword>
<evidence type="ECO:0000256" key="11">
    <source>
        <dbReference type="ARBA" id="ARBA00022723"/>
    </source>
</evidence>
<keyword evidence="13 18" id="KW-0862">Zinc</keyword>
<dbReference type="Gene3D" id="3.40.50.1970">
    <property type="match status" value="1"/>
</dbReference>
<dbReference type="CDD" id="cd08195">
    <property type="entry name" value="DHQS"/>
    <property type="match status" value="1"/>
</dbReference>
<dbReference type="HAMAP" id="MF_00110">
    <property type="entry name" value="DHQ_synthase"/>
    <property type="match status" value="1"/>
</dbReference>
<dbReference type="Pfam" id="PF24621">
    <property type="entry name" value="DHQS_C"/>
    <property type="match status" value="1"/>
</dbReference>
<dbReference type="UniPathway" id="UPA00053">
    <property type="reaction ID" value="UER00085"/>
</dbReference>
<evidence type="ECO:0000256" key="4">
    <source>
        <dbReference type="ARBA" id="ARBA00004496"/>
    </source>
</evidence>
<dbReference type="InterPro" id="IPR016037">
    <property type="entry name" value="DHQ_synth_AroB"/>
</dbReference>
<evidence type="ECO:0000256" key="8">
    <source>
        <dbReference type="ARBA" id="ARBA00017684"/>
    </source>
</evidence>
<dbReference type="Proteomes" id="UP000183794">
    <property type="component" value="Unassembled WGS sequence"/>
</dbReference>
<dbReference type="PIRSF" id="PIRSF001455">
    <property type="entry name" value="DHQ_synth"/>
    <property type="match status" value="1"/>
</dbReference>
<evidence type="ECO:0000259" key="20">
    <source>
        <dbReference type="Pfam" id="PF24621"/>
    </source>
</evidence>
<gene>
    <name evidence="18" type="primary">aroB</name>
    <name evidence="21" type="ORF">MT2528_2260</name>
    <name evidence="22" type="ORF">NVI5450_2460</name>
</gene>
<dbReference type="SUPFAM" id="SSF56796">
    <property type="entry name" value="Dehydroquinate synthase-like"/>
    <property type="match status" value="1"/>
</dbReference>
<dbReference type="Pfam" id="PF01761">
    <property type="entry name" value="DHQ_synthase"/>
    <property type="match status" value="1"/>
</dbReference>
<evidence type="ECO:0000256" key="3">
    <source>
        <dbReference type="ARBA" id="ARBA00003485"/>
    </source>
</evidence>
<feature type="binding site" evidence="18">
    <location>
        <begin position="167"/>
        <end position="170"/>
    </location>
    <ligand>
        <name>NAD(+)</name>
        <dbReference type="ChEBI" id="CHEBI:57540"/>
    </ligand>
</feature>
<comment type="catalytic activity">
    <reaction evidence="1 18">
        <text>7-phospho-2-dehydro-3-deoxy-D-arabino-heptonate = 3-dehydroquinate + phosphate</text>
        <dbReference type="Rhea" id="RHEA:21968"/>
        <dbReference type="ChEBI" id="CHEBI:32364"/>
        <dbReference type="ChEBI" id="CHEBI:43474"/>
        <dbReference type="ChEBI" id="CHEBI:58394"/>
        <dbReference type="EC" id="4.2.3.4"/>
    </reaction>
</comment>
<evidence type="ECO:0000256" key="13">
    <source>
        <dbReference type="ARBA" id="ARBA00022833"/>
    </source>
</evidence>
<evidence type="ECO:0000256" key="6">
    <source>
        <dbReference type="ARBA" id="ARBA00005412"/>
    </source>
</evidence>
<dbReference type="GeneID" id="61296118"/>
<keyword evidence="23" id="KW-1185">Reference proteome</keyword>
<evidence type="ECO:0000259" key="19">
    <source>
        <dbReference type="Pfam" id="PF01761"/>
    </source>
</evidence>
<dbReference type="GO" id="GO:0005737">
    <property type="term" value="C:cytoplasm"/>
    <property type="evidence" value="ECO:0007669"/>
    <property type="project" value="UniProtKB-SubCell"/>
</dbReference>
<feature type="binding site" evidence="18">
    <location>
        <position position="149"/>
    </location>
    <ligand>
        <name>NAD(+)</name>
        <dbReference type="ChEBI" id="CHEBI:57540"/>
    </ligand>
</feature>
<evidence type="ECO:0000256" key="14">
    <source>
        <dbReference type="ARBA" id="ARBA00023027"/>
    </source>
</evidence>
<evidence type="ECO:0000256" key="2">
    <source>
        <dbReference type="ARBA" id="ARBA00001911"/>
    </source>
</evidence>
<dbReference type="EMBL" id="FPLJ01000052">
    <property type="protein sequence ID" value="SGY91842.1"/>
    <property type="molecule type" value="Genomic_DNA"/>
</dbReference>
<dbReference type="PANTHER" id="PTHR43622:SF7">
    <property type="entry name" value="3-DEHYDROQUINATE SYNTHASE, CHLOROPLASTIC"/>
    <property type="match status" value="1"/>
</dbReference>
<dbReference type="GO" id="GO:0009423">
    <property type="term" value="P:chorismate biosynthetic process"/>
    <property type="evidence" value="ECO:0007669"/>
    <property type="project" value="UniProtKB-UniRule"/>
</dbReference>
<dbReference type="EMBL" id="FPLD01000066">
    <property type="protein sequence ID" value="SGZ01732.1"/>
    <property type="molecule type" value="Genomic_DNA"/>
</dbReference>
<comment type="cofactor">
    <cofactor evidence="2 18">
        <name>NAD(+)</name>
        <dbReference type="ChEBI" id="CHEBI:57540"/>
    </cofactor>
</comment>
<dbReference type="FunFam" id="3.40.50.1970:FF:000001">
    <property type="entry name" value="3-dehydroquinate synthase"/>
    <property type="match status" value="1"/>
</dbReference>
<dbReference type="KEGG" id="mvs:MVIS_4132"/>
<dbReference type="NCBIfam" id="TIGR01357">
    <property type="entry name" value="aroB"/>
    <property type="match status" value="1"/>
</dbReference>
<dbReference type="HOGENOM" id="CLU_001201_0_2_6"/>
<comment type="function">
    <text evidence="3 18">Catalyzes the conversion of 3-deoxy-D-arabino-heptulosonate 7-phosphate (DAHP) to dehydroquinate (DHQ).</text>
</comment>
<evidence type="ECO:0000256" key="17">
    <source>
        <dbReference type="ARBA" id="ARBA00023285"/>
    </source>
</evidence>